<gene>
    <name evidence="1" type="ORF">G3M48_000551</name>
</gene>
<name>A0AAW0S1L4_9HYPO</name>
<evidence type="ECO:0000313" key="1">
    <source>
        <dbReference type="EMBL" id="KAK8148024.1"/>
    </source>
</evidence>
<keyword evidence="2" id="KW-1185">Reference proteome</keyword>
<dbReference type="Proteomes" id="UP001397290">
    <property type="component" value="Unassembled WGS sequence"/>
</dbReference>
<protein>
    <submittedName>
        <fullName evidence="1">Uncharacterized protein</fullName>
    </submittedName>
</protein>
<proteinExistence type="predicted"/>
<reference evidence="1 2" key="1">
    <citation type="submission" date="2020-02" db="EMBL/GenBank/DDBJ databases">
        <title>Comparative genomics of the hypocrealean fungal genus Beauvera.</title>
        <authorList>
            <person name="Showalter D.N."/>
            <person name="Bushley K.E."/>
            <person name="Rehner S.A."/>
        </authorList>
    </citation>
    <scope>NUCLEOTIDE SEQUENCE [LARGE SCALE GENOMIC DNA]</scope>
    <source>
        <strain evidence="1 2">ARSEF4384</strain>
    </source>
</reference>
<accession>A0AAW0S1L4</accession>
<evidence type="ECO:0000313" key="2">
    <source>
        <dbReference type="Proteomes" id="UP001397290"/>
    </source>
</evidence>
<sequence>MTFITAQDSGTGHLHLQVRKPSAELGRGQNGQVDAYKAASSNLAEELRLAFCMGKRKCESGRRRRETGAKRYGGPEMARANQNHCPRWSVARNVEQTFLLEYLAVAL</sequence>
<dbReference type="AlphaFoldDB" id="A0AAW0S1L4"/>
<comment type="caution">
    <text evidence="1">The sequence shown here is derived from an EMBL/GenBank/DDBJ whole genome shotgun (WGS) entry which is preliminary data.</text>
</comment>
<organism evidence="1 2">
    <name type="scientific">Beauveria asiatica</name>
    <dbReference type="NCBI Taxonomy" id="1069075"/>
    <lineage>
        <taxon>Eukaryota</taxon>
        <taxon>Fungi</taxon>
        <taxon>Dikarya</taxon>
        <taxon>Ascomycota</taxon>
        <taxon>Pezizomycotina</taxon>
        <taxon>Sordariomycetes</taxon>
        <taxon>Hypocreomycetidae</taxon>
        <taxon>Hypocreales</taxon>
        <taxon>Cordycipitaceae</taxon>
        <taxon>Beauveria</taxon>
    </lineage>
</organism>
<dbReference type="EMBL" id="JAAHCF010000111">
    <property type="protein sequence ID" value="KAK8148024.1"/>
    <property type="molecule type" value="Genomic_DNA"/>
</dbReference>